<dbReference type="EMBL" id="JACWMX010000009">
    <property type="protein sequence ID" value="MBD1395068.1"/>
    <property type="molecule type" value="Genomic_DNA"/>
</dbReference>
<dbReference type="RefSeq" id="WP_191165329.1">
    <property type="nucleotide sequence ID" value="NZ_JACWMX010000009.1"/>
</dbReference>
<dbReference type="SMART" id="SM00903">
    <property type="entry name" value="Flavin_Reduct"/>
    <property type="match status" value="1"/>
</dbReference>
<comment type="similarity">
    <text evidence="4">Belongs to the flavoredoxin family.</text>
</comment>
<evidence type="ECO:0000256" key="3">
    <source>
        <dbReference type="ARBA" id="ARBA00022643"/>
    </source>
</evidence>
<dbReference type="AlphaFoldDB" id="A0A926NZY8"/>
<keyword evidence="2" id="KW-0285">Flavoprotein</keyword>
<accession>A0A926NZY8</accession>
<dbReference type="PANTHER" id="PTHR33798">
    <property type="entry name" value="FLAVOPROTEIN OXYGENASE"/>
    <property type="match status" value="1"/>
</dbReference>
<dbReference type="InterPro" id="IPR002563">
    <property type="entry name" value="Flavin_Rdtase-like_dom"/>
</dbReference>
<sequence>MIEINPSDISVEARYKLLTGSIIPRPIGVISTISANGITNFAPFSYFNIAGHAPMAVSFAVAGPKPDGTEKDTLRNAKLPDDGGTGEFVAHIATESFATAMAKSAFPLTEDHSEFDFTGLTAVTAKMIRAPRIKEAPIAFECKTIQVVTIGRSRLIIGEILYMHFAEQILQDNYRVDYQALKAIGRMAGSRYCKTKDVFEIKDEKFFPGNN</sequence>
<evidence type="ECO:0000313" key="6">
    <source>
        <dbReference type="EMBL" id="MBD1395068.1"/>
    </source>
</evidence>
<dbReference type="Proteomes" id="UP000619078">
    <property type="component" value="Unassembled WGS sequence"/>
</dbReference>
<dbReference type="GO" id="GO:0010181">
    <property type="term" value="F:FMN binding"/>
    <property type="evidence" value="ECO:0007669"/>
    <property type="project" value="InterPro"/>
</dbReference>
<dbReference type="PANTHER" id="PTHR33798:SF5">
    <property type="entry name" value="FLAVIN REDUCTASE LIKE DOMAIN-CONTAINING PROTEIN"/>
    <property type="match status" value="1"/>
</dbReference>
<evidence type="ECO:0000256" key="2">
    <source>
        <dbReference type="ARBA" id="ARBA00022630"/>
    </source>
</evidence>
<dbReference type="Pfam" id="PF01613">
    <property type="entry name" value="Flavin_Reduct"/>
    <property type="match status" value="1"/>
</dbReference>
<proteinExistence type="inferred from homology"/>
<keyword evidence="3" id="KW-0288">FMN</keyword>
<name>A0A926NZY8_9SPHI</name>
<comment type="cofactor">
    <cofactor evidence="1">
        <name>FMN</name>
        <dbReference type="ChEBI" id="CHEBI:58210"/>
    </cofactor>
</comment>
<gene>
    <name evidence="6" type="ORF">IDJ76_18320</name>
</gene>
<dbReference type="Gene3D" id="2.30.110.10">
    <property type="entry name" value="Electron Transport, Fmn-binding Protein, Chain A"/>
    <property type="match status" value="1"/>
</dbReference>
<dbReference type="SUPFAM" id="SSF50475">
    <property type="entry name" value="FMN-binding split barrel"/>
    <property type="match status" value="1"/>
</dbReference>
<evidence type="ECO:0000259" key="5">
    <source>
        <dbReference type="SMART" id="SM00903"/>
    </source>
</evidence>
<protein>
    <submittedName>
        <fullName evidence="6">Flavin reductase family protein</fullName>
    </submittedName>
</protein>
<evidence type="ECO:0000256" key="1">
    <source>
        <dbReference type="ARBA" id="ARBA00001917"/>
    </source>
</evidence>
<reference evidence="6" key="1">
    <citation type="submission" date="2020-09" db="EMBL/GenBank/DDBJ databases">
        <title>Novel species of Mucilaginibacter isolated from a glacier on the Tibetan Plateau.</title>
        <authorList>
            <person name="Liu Q."/>
            <person name="Xin Y.-H."/>
        </authorList>
    </citation>
    <scope>NUCLEOTIDE SEQUENCE</scope>
    <source>
        <strain evidence="6">ZB1P21</strain>
    </source>
</reference>
<organism evidence="6 7">
    <name type="scientific">Mucilaginibacter glaciei</name>
    <dbReference type="NCBI Taxonomy" id="2772109"/>
    <lineage>
        <taxon>Bacteria</taxon>
        <taxon>Pseudomonadati</taxon>
        <taxon>Bacteroidota</taxon>
        <taxon>Sphingobacteriia</taxon>
        <taxon>Sphingobacteriales</taxon>
        <taxon>Sphingobacteriaceae</taxon>
        <taxon>Mucilaginibacter</taxon>
    </lineage>
</organism>
<dbReference type="InterPro" id="IPR012349">
    <property type="entry name" value="Split_barrel_FMN-bd"/>
</dbReference>
<evidence type="ECO:0000256" key="4">
    <source>
        <dbReference type="ARBA" id="ARBA00038054"/>
    </source>
</evidence>
<evidence type="ECO:0000313" key="7">
    <source>
        <dbReference type="Proteomes" id="UP000619078"/>
    </source>
</evidence>
<keyword evidence="7" id="KW-1185">Reference proteome</keyword>
<feature type="domain" description="Flavin reductase like" evidence="5">
    <location>
        <begin position="20"/>
        <end position="176"/>
    </location>
</feature>
<dbReference type="GO" id="GO:0016646">
    <property type="term" value="F:oxidoreductase activity, acting on the CH-NH group of donors, NAD or NADP as acceptor"/>
    <property type="evidence" value="ECO:0007669"/>
    <property type="project" value="UniProtKB-ARBA"/>
</dbReference>
<comment type="caution">
    <text evidence="6">The sequence shown here is derived from an EMBL/GenBank/DDBJ whole genome shotgun (WGS) entry which is preliminary data.</text>
</comment>